<accession>A0ABT8YEY9</accession>
<dbReference type="EMBL" id="JAUOTP010000013">
    <property type="protein sequence ID" value="MDO6416932.1"/>
    <property type="molecule type" value="Genomic_DNA"/>
</dbReference>
<protein>
    <recommendedName>
        <fullName evidence="3">Lipoprotein</fullName>
    </recommendedName>
</protein>
<dbReference type="RefSeq" id="WP_303546888.1">
    <property type="nucleotide sequence ID" value="NZ_JAUOTP010000013.1"/>
</dbReference>
<gene>
    <name evidence="1" type="ORF">Q4F19_21285</name>
</gene>
<keyword evidence="2" id="KW-1185">Reference proteome</keyword>
<comment type="caution">
    <text evidence="1">The sequence shown here is derived from an EMBL/GenBank/DDBJ whole genome shotgun (WGS) entry which is preliminary data.</text>
</comment>
<reference evidence="1" key="1">
    <citation type="submission" date="2023-07" db="EMBL/GenBank/DDBJ databases">
        <authorList>
            <person name="Kim M."/>
        </authorList>
    </citation>
    <scope>NUCLEOTIDE SEQUENCE</scope>
    <source>
        <strain evidence="1">BIUV-7</strain>
    </source>
</reference>
<evidence type="ECO:0008006" key="3">
    <source>
        <dbReference type="Google" id="ProtNLM"/>
    </source>
</evidence>
<organism evidence="1 2">
    <name type="scientific">Sphingomonas natans</name>
    <dbReference type="NCBI Taxonomy" id="3063330"/>
    <lineage>
        <taxon>Bacteria</taxon>
        <taxon>Pseudomonadati</taxon>
        <taxon>Pseudomonadota</taxon>
        <taxon>Alphaproteobacteria</taxon>
        <taxon>Sphingomonadales</taxon>
        <taxon>Sphingomonadaceae</taxon>
        <taxon>Sphingomonas</taxon>
    </lineage>
</organism>
<proteinExistence type="predicted"/>
<evidence type="ECO:0000313" key="1">
    <source>
        <dbReference type="EMBL" id="MDO6416932.1"/>
    </source>
</evidence>
<dbReference type="Proteomes" id="UP001169764">
    <property type="component" value="Unassembled WGS sequence"/>
</dbReference>
<name>A0ABT8YEY9_9SPHN</name>
<evidence type="ECO:0000313" key="2">
    <source>
        <dbReference type="Proteomes" id="UP001169764"/>
    </source>
</evidence>
<sequence length="212" mass="21978">MRLVCGAMIAAALVLPGCGEKLPTLPEDAVDRAATCGVVAAATQREKAGVKGDLSAEAQEGIFHYALLAGAEGSEFDSERANAVFKRMPGLFDTTIKGKWQVLRPACATAYPATTNGAPALPEGKLDSALQCYVLVDFMRKAFGSQGGSYTEVSTTLGVLSTKLDAKVSPMLKSAGVGNGDPLVKKRNEAQAAVAKLGQPQAVIKACEAKYG</sequence>